<dbReference type="Proteomes" id="UP000664534">
    <property type="component" value="Unassembled WGS sequence"/>
</dbReference>
<keyword evidence="2" id="KW-1185">Reference proteome</keyword>
<gene>
    <name evidence="1" type="ORF">IMSHALPRED_010231</name>
</gene>
<evidence type="ECO:0000313" key="2">
    <source>
        <dbReference type="Proteomes" id="UP000664534"/>
    </source>
</evidence>
<organism evidence="1 2">
    <name type="scientific">Imshaugia aleurites</name>
    <dbReference type="NCBI Taxonomy" id="172621"/>
    <lineage>
        <taxon>Eukaryota</taxon>
        <taxon>Fungi</taxon>
        <taxon>Dikarya</taxon>
        <taxon>Ascomycota</taxon>
        <taxon>Pezizomycotina</taxon>
        <taxon>Lecanoromycetes</taxon>
        <taxon>OSLEUM clade</taxon>
        <taxon>Lecanoromycetidae</taxon>
        <taxon>Lecanorales</taxon>
        <taxon>Lecanorineae</taxon>
        <taxon>Parmeliaceae</taxon>
        <taxon>Imshaugia</taxon>
    </lineage>
</organism>
<accession>A0A8H3IZ11</accession>
<proteinExistence type="predicted"/>
<evidence type="ECO:0000313" key="1">
    <source>
        <dbReference type="EMBL" id="CAF9935450.1"/>
    </source>
</evidence>
<dbReference type="EMBL" id="CAJPDT010000084">
    <property type="protein sequence ID" value="CAF9935450.1"/>
    <property type="molecule type" value="Genomic_DNA"/>
</dbReference>
<name>A0A8H3IZ11_9LECA</name>
<sequence length="228" mass="25202">MEIVSNPLGGDVMVVVMGTLVLIVEPKLLVPIIPRKKSAEDVPDGMMVALVTAVWEDVDEAENDKICRVEAVVEDTKCCDVANDDKKLLDPEALLFDCEVTSLKENKLIADVDLKPVDPEAVLFKDDCEMTLFERDNKLIPEADVKPVNPQAELFKDDLEISLLECDNLAADVYGKLVEPEDLLLEDGREVMFVENGKLIADLAARPVSSEAELFEKDCEVALLESDK</sequence>
<protein>
    <submittedName>
        <fullName evidence="1">Uncharacterized protein</fullName>
    </submittedName>
</protein>
<reference evidence="1" key="1">
    <citation type="submission" date="2021-03" db="EMBL/GenBank/DDBJ databases">
        <authorList>
            <person name="Tagirdzhanova G."/>
        </authorList>
    </citation>
    <scope>NUCLEOTIDE SEQUENCE</scope>
</reference>
<comment type="caution">
    <text evidence="1">The sequence shown here is derived from an EMBL/GenBank/DDBJ whole genome shotgun (WGS) entry which is preliminary data.</text>
</comment>
<dbReference type="AlphaFoldDB" id="A0A8H3IZ11"/>